<gene>
    <name evidence="3" type="ORF">ARMA_0917</name>
</gene>
<feature type="compositionally biased region" description="Gly residues" evidence="1">
    <location>
        <begin position="121"/>
        <end position="134"/>
    </location>
</feature>
<evidence type="ECO:0000259" key="2">
    <source>
        <dbReference type="SMART" id="SM00834"/>
    </source>
</evidence>
<feature type="region of interest" description="Disordered" evidence="1">
    <location>
        <begin position="107"/>
        <end position="134"/>
    </location>
</feature>
<dbReference type="EMBL" id="BBZA01000061">
    <property type="protein sequence ID" value="GAP62494.1"/>
    <property type="molecule type" value="Genomic_DNA"/>
</dbReference>
<protein>
    <recommendedName>
        <fullName evidence="2">Putative regulatory protein FmdB zinc ribbon domain-containing protein</fullName>
    </recommendedName>
</protein>
<dbReference type="Pfam" id="PF09723">
    <property type="entry name" value="Zn_ribbon_8"/>
    <property type="match status" value="1"/>
</dbReference>
<dbReference type="RefSeq" id="WP_082374123.1">
    <property type="nucleotide sequence ID" value="NZ_BBZA01000061.1"/>
</dbReference>
<dbReference type="PANTHER" id="PTHR34404:SF3">
    <property type="entry name" value="REGULATORY PROTEIN, FMDB FAMILY"/>
    <property type="match status" value="1"/>
</dbReference>
<reference evidence="4" key="1">
    <citation type="submission" date="2015-08" db="EMBL/GenBank/DDBJ databases">
        <title>Draft Genome Sequence of a Heterotrophic Facultative Anaerobic Bacterium Ardenticatena maritima Strain 110S.</title>
        <authorList>
            <person name="Kawaichi S."/>
            <person name="Yoshida T."/>
            <person name="Sako Y."/>
            <person name="Nakamura R."/>
        </authorList>
    </citation>
    <scope>NUCLEOTIDE SEQUENCE [LARGE SCALE GENOMIC DNA]</scope>
    <source>
        <strain evidence="4">110S</strain>
    </source>
</reference>
<dbReference type="Gene3D" id="2.20.28.10">
    <property type="match status" value="1"/>
</dbReference>
<keyword evidence="4" id="KW-1185">Reference proteome</keyword>
<dbReference type="OrthoDB" id="9806664at2"/>
<evidence type="ECO:0000256" key="1">
    <source>
        <dbReference type="SAM" id="MobiDB-lite"/>
    </source>
</evidence>
<dbReference type="Proteomes" id="UP000037784">
    <property type="component" value="Unassembled WGS sequence"/>
</dbReference>
<name>A0A0M9UC28_9CHLR</name>
<organism evidence="3 4">
    <name type="scientific">Ardenticatena maritima</name>
    <dbReference type="NCBI Taxonomy" id="872965"/>
    <lineage>
        <taxon>Bacteria</taxon>
        <taxon>Bacillati</taxon>
        <taxon>Chloroflexota</taxon>
        <taxon>Ardenticatenia</taxon>
        <taxon>Ardenticatenales</taxon>
        <taxon>Ardenticatenaceae</taxon>
        <taxon>Ardenticatena</taxon>
    </lineage>
</organism>
<accession>A0A0M9UC28</accession>
<evidence type="ECO:0000313" key="4">
    <source>
        <dbReference type="Proteomes" id="UP000037784"/>
    </source>
</evidence>
<dbReference type="PANTHER" id="PTHR34404">
    <property type="entry name" value="REGULATORY PROTEIN, FMDB FAMILY"/>
    <property type="match status" value="1"/>
</dbReference>
<comment type="caution">
    <text evidence="3">The sequence shown here is derived from an EMBL/GenBank/DDBJ whole genome shotgun (WGS) entry which is preliminary data.</text>
</comment>
<dbReference type="InterPro" id="IPR013429">
    <property type="entry name" value="Regulatory_FmdB_Zinc_ribbon"/>
</dbReference>
<feature type="domain" description="Putative regulatory protein FmdB zinc ribbon" evidence="2">
    <location>
        <begin position="1"/>
        <end position="43"/>
    </location>
</feature>
<dbReference type="AlphaFoldDB" id="A0A0M9UC28"/>
<proteinExistence type="predicted"/>
<sequence>MPIYEYRCQACGRKVTVLHRSIHNIQQPNCPRCGSDQLKRLISKVSVVRSEEARLEALADPDRWGDFDENDPKSMARFMRKMKEELGGELGDELGDEFDEVVERLEAGEDPESIEESLGDSFGGGGGGGIDMVM</sequence>
<feature type="compositionally biased region" description="Acidic residues" evidence="1">
    <location>
        <begin position="108"/>
        <end position="118"/>
    </location>
</feature>
<dbReference type="NCBIfam" id="TIGR02605">
    <property type="entry name" value="CxxC_CxxC_SSSS"/>
    <property type="match status" value="1"/>
</dbReference>
<dbReference type="SMART" id="SM00834">
    <property type="entry name" value="CxxC_CXXC_SSSS"/>
    <property type="match status" value="1"/>
</dbReference>
<dbReference type="InParanoid" id="A0A0M9UC28"/>
<evidence type="ECO:0000313" key="3">
    <source>
        <dbReference type="EMBL" id="GAP62494.1"/>
    </source>
</evidence>